<dbReference type="EMBL" id="JAHCVI010000001">
    <property type="protein sequence ID" value="KAG7293986.1"/>
    <property type="molecule type" value="Genomic_DNA"/>
</dbReference>
<accession>A0AAD4I3U3</accession>
<feature type="region of interest" description="Disordered" evidence="1">
    <location>
        <begin position="1"/>
        <end position="27"/>
    </location>
</feature>
<protein>
    <submittedName>
        <fullName evidence="2">Uncharacterized protein</fullName>
    </submittedName>
</protein>
<evidence type="ECO:0000256" key="1">
    <source>
        <dbReference type="SAM" id="MobiDB-lite"/>
    </source>
</evidence>
<organism evidence="2 3">
    <name type="scientific">Staphylotrichum longicolle</name>
    <dbReference type="NCBI Taxonomy" id="669026"/>
    <lineage>
        <taxon>Eukaryota</taxon>
        <taxon>Fungi</taxon>
        <taxon>Dikarya</taxon>
        <taxon>Ascomycota</taxon>
        <taxon>Pezizomycotina</taxon>
        <taxon>Sordariomycetes</taxon>
        <taxon>Sordariomycetidae</taxon>
        <taxon>Sordariales</taxon>
        <taxon>Chaetomiaceae</taxon>
        <taxon>Staphylotrichum</taxon>
    </lineage>
</organism>
<comment type="caution">
    <text evidence="2">The sequence shown here is derived from an EMBL/GenBank/DDBJ whole genome shotgun (WGS) entry which is preliminary data.</text>
</comment>
<dbReference type="AlphaFoldDB" id="A0AAD4I3U3"/>
<keyword evidence="3" id="KW-1185">Reference proteome</keyword>
<gene>
    <name evidence="2" type="ORF">NEMBOFW57_004047</name>
</gene>
<dbReference type="Proteomes" id="UP001197093">
    <property type="component" value="Unassembled WGS sequence"/>
</dbReference>
<evidence type="ECO:0000313" key="3">
    <source>
        <dbReference type="Proteomes" id="UP001197093"/>
    </source>
</evidence>
<sequence>MPGKRTRDDDGEHTALVAKPKEAGNDREHTALAAKRARVANHNLAYMEFVYGTNSDLCEDVIICAPTIGEQQTCYVTENLLDSGFLGHVDPALLAPWQPTASVHHAAAALVV</sequence>
<reference evidence="2" key="1">
    <citation type="submission" date="2023-02" db="EMBL/GenBank/DDBJ databases">
        <authorList>
            <person name="Palmer J.M."/>
        </authorList>
    </citation>
    <scope>NUCLEOTIDE SEQUENCE</scope>
    <source>
        <strain evidence="2">FW57</strain>
    </source>
</reference>
<name>A0AAD4I3U3_9PEZI</name>
<evidence type="ECO:0000313" key="2">
    <source>
        <dbReference type="EMBL" id="KAG7293986.1"/>
    </source>
</evidence>
<proteinExistence type="predicted"/>